<feature type="transmembrane region" description="Helical" evidence="6">
    <location>
        <begin position="77"/>
        <end position="94"/>
    </location>
</feature>
<feature type="transmembrane region" description="Helical" evidence="6">
    <location>
        <begin position="28"/>
        <end position="46"/>
    </location>
</feature>
<keyword evidence="8" id="KW-1185">Reference proteome</keyword>
<keyword evidence="2" id="KW-1003">Cell membrane</keyword>
<evidence type="ECO:0000256" key="3">
    <source>
        <dbReference type="ARBA" id="ARBA00022692"/>
    </source>
</evidence>
<dbReference type="OrthoDB" id="5176502at2"/>
<dbReference type="GeneID" id="303171701"/>
<dbReference type="RefSeq" id="WP_159456846.1">
    <property type="nucleotide sequence ID" value="NZ_FUHU01000003.1"/>
</dbReference>
<dbReference type="InterPro" id="IPR010343">
    <property type="entry name" value="ArAE_1"/>
</dbReference>
<evidence type="ECO:0000313" key="7">
    <source>
        <dbReference type="EMBL" id="SJM46528.1"/>
    </source>
</evidence>
<protein>
    <submittedName>
        <fullName evidence="7">Integral membrane protein</fullName>
    </submittedName>
</protein>
<organism evidence="7 8">
    <name type="scientific">Agrococcus casei LMG 22410</name>
    <dbReference type="NCBI Taxonomy" id="1255656"/>
    <lineage>
        <taxon>Bacteria</taxon>
        <taxon>Bacillati</taxon>
        <taxon>Actinomycetota</taxon>
        <taxon>Actinomycetes</taxon>
        <taxon>Micrococcales</taxon>
        <taxon>Microbacteriaceae</taxon>
        <taxon>Agrococcus</taxon>
    </lineage>
</organism>
<dbReference type="GO" id="GO:0005886">
    <property type="term" value="C:plasma membrane"/>
    <property type="evidence" value="ECO:0007669"/>
    <property type="project" value="UniProtKB-SubCell"/>
</dbReference>
<feature type="transmembrane region" description="Helical" evidence="6">
    <location>
        <begin position="150"/>
        <end position="170"/>
    </location>
</feature>
<proteinExistence type="predicted"/>
<dbReference type="PANTHER" id="PTHR30509:SF9">
    <property type="entry name" value="MULTIDRUG RESISTANCE PROTEIN MDTO"/>
    <property type="match status" value="1"/>
</dbReference>
<evidence type="ECO:0000256" key="1">
    <source>
        <dbReference type="ARBA" id="ARBA00004651"/>
    </source>
</evidence>
<keyword evidence="5 6" id="KW-0472">Membrane</keyword>
<evidence type="ECO:0000313" key="8">
    <source>
        <dbReference type="Proteomes" id="UP000195787"/>
    </source>
</evidence>
<reference evidence="7 8" key="1">
    <citation type="submission" date="2017-02" db="EMBL/GenBank/DDBJ databases">
        <authorList>
            <person name="Peterson S.W."/>
        </authorList>
    </citation>
    <scope>NUCLEOTIDE SEQUENCE [LARGE SCALE GENOMIC DNA]</scope>
    <source>
        <strain evidence="7 8">LMG 22410</strain>
    </source>
</reference>
<keyword evidence="4 6" id="KW-1133">Transmembrane helix</keyword>
<sequence>MRGSRVPARLRSLADTVRAQRRVSPLQMLKTSIAAVLSWMVAGLLPSDQPPIFAVIAAIIIVAPSVNQSLAKVFERTLGVLLGVVLAMGVGLLFGQGTWVILLAVVLSVVVAWALRLSVAAGNQLPISAMLVLALGAASPTYSVERIVETVIGAIIAFVINALIVPPVPLEDTKREILTLAEETARSFERLADASIGRKGSEKPGLLLVEVRLLRPMQERADEAVLAAEESLALNPFARRYRPRISAMRDSLDELAHITVPLIGMTRAFRDHYDDELTSEPMMREIAIEMRRIAHDIRMRFVTPHEIGPEESVDTKPLLTTPLIMAAPSGVHWMLIGSLLEDLRRVHGVVVGEDER</sequence>
<dbReference type="AlphaFoldDB" id="A0A1R4ES79"/>
<accession>A0A1R4ES79</accession>
<comment type="subcellular location">
    <subcellularLocation>
        <location evidence="1">Cell membrane</location>
        <topology evidence="1">Multi-pass membrane protein</topology>
    </subcellularLocation>
</comment>
<dbReference type="PANTHER" id="PTHR30509">
    <property type="entry name" value="P-HYDROXYBENZOIC ACID EFFLUX PUMP SUBUNIT-RELATED"/>
    <property type="match status" value="1"/>
</dbReference>
<evidence type="ECO:0000256" key="2">
    <source>
        <dbReference type="ARBA" id="ARBA00022475"/>
    </source>
</evidence>
<dbReference type="EMBL" id="FUHU01000003">
    <property type="protein sequence ID" value="SJM46528.1"/>
    <property type="molecule type" value="Genomic_DNA"/>
</dbReference>
<evidence type="ECO:0000256" key="5">
    <source>
        <dbReference type="ARBA" id="ARBA00023136"/>
    </source>
</evidence>
<dbReference type="Proteomes" id="UP000195787">
    <property type="component" value="Unassembled WGS sequence"/>
</dbReference>
<feature type="transmembrane region" description="Helical" evidence="6">
    <location>
        <begin position="52"/>
        <end position="70"/>
    </location>
</feature>
<evidence type="ECO:0000256" key="6">
    <source>
        <dbReference type="SAM" id="Phobius"/>
    </source>
</evidence>
<gene>
    <name evidence="7" type="ORF">CZ674_00555</name>
</gene>
<keyword evidence="3 6" id="KW-0812">Transmembrane</keyword>
<dbReference type="Pfam" id="PF06081">
    <property type="entry name" value="ArAE_1"/>
    <property type="match status" value="1"/>
</dbReference>
<evidence type="ECO:0000256" key="4">
    <source>
        <dbReference type="ARBA" id="ARBA00022989"/>
    </source>
</evidence>
<name>A0A1R4ES79_9MICO</name>